<feature type="compositionally biased region" description="Polar residues" evidence="1">
    <location>
        <begin position="924"/>
        <end position="944"/>
    </location>
</feature>
<feature type="compositionally biased region" description="Polar residues" evidence="1">
    <location>
        <begin position="1382"/>
        <end position="1398"/>
    </location>
</feature>
<protein>
    <submittedName>
        <fullName evidence="2">Uncharacterized protein</fullName>
    </submittedName>
</protein>
<accession>A0A1B0AEU7</accession>
<feature type="region of interest" description="Disordered" evidence="1">
    <location>
        <begin position="685"/>
        <end position="716"/>
    </location>
</feature>
<feature type="region of interest" description="Disordered" evidence="1">
    <location>
        <begin position="1186"/>
        <end position="1219"/>
    </location>
</feature>
<dbReference type="STRING" id="7398.A0A1B0AEU7"/>
<feature type="compositionally biased region" description="Low complexity" evidence="1">
    <location>
        <begin position="1199"/>
        <end position="1214"/>
    </location>
</feature>
<evidence type="ECO:0000256" key="1">
    <source>
        <dbReference type="SAM" id="MobiDB-lite"/>
    </source>
</evidence>
<reference evidence="2" key="2">
    <citation type="submission" date="2020-05" db="UniProtKB">
        <authorList>
            <consortium name="EnsemblMetazoa"/>
        </authorList>
    </citation>
    <scope>IDENTIFICATION</scope>
    <source>
        <strain evidence="2">IAEA</strain>
    </source>
</reference>
<feature type="region of interest" description="Disordered" evidence="1">
    <location>
        <begin position="1382"/>
        <end position="1432"/>
    </location>
</feature>
<evidence type="ECO:0000313" key="3">
    <source>
        <dbReference type="Proteomes" id="UP000092445"/>
    </source>
</evidence>
<keyword evidence="3" id="KW-1185">Reference proteome</keyword>
<feature type="compositionally biased region" description="Basic and acidic residues" evidence="1">
    <location>
        <begin position="948"/>
        <end position="976"/>
    </location>
</feature>
<feature type="region of interest" description="Disordered" evidence="1">
    <location>
        <begin position="924"/>
        <end position="997"/>
    </location>
</feature>
<feature type="region of interest" description="Disordered" evidence="1">
    <location>
        <begin position="1018"/>
        <end position="1045"/>
    </location>
</feature>
<dbReference type="Proteomes" id="UP000092445">
    <property type="component" value="Unassembled WGS sequence"/>
</dbReference>
<dbReference type="EnsemblMetazoa" id="GPAI043464-RA">
    <property type="protein sequence ID" value="GPAI043464-PA"/>
    <property type="gene ID" value="GPAI043464"/>
</dbReference>
<reference evidence="3" key="1">
    <citation type="submission" date="2014-03" db="EMBL/GenBank/DDBJ databases">
        <authorList>
            <person name="Aksoy S."/>
            <person name="Warren W."/>
            <person name="Wilson R.K."/>
        </authorList>
    </citation>
    <scope>NUCLEOTIDE SEQUENCE [LARGE SCALE GENOMIC DNA]</scope>
    <source>
        <strain evidence="3">IAEA</strain>
    </source>
</reference>
<evidence type="ECO:0000313" key="2">
    <source>
        <dbReference type="EnsemblMetazoa" id="GPAI043464-PA"/>
    </source>
</evidence>
<proteinExistence type="predicted"/>
<name>A0A1B0AEU7_GLOPL</name>
<feature type="compositionally biased region" description="Basic and acidic residues" evidence="1">
    <location>
        <begin position="649"/>
        <end position="661"/>
    </location>
</feature>
<organism evidence="2 3">
    <name type="scientific">Glossina pallidipes</name>
    <name type="common">Tsetse fly</name>
    <dbReference type="NCBI Taxonomy" id="7398"/>
    <lineage>
        <taxon>Eukaryota</taxon>
        <taxon>Metazoa</taxon>
        <taxon>Ecdysozoa</taxon>
        <taxon>Arthropoda</taxon>
        <taxon>Hexapoda</taxon>
        <taxon>Insecta</taxon>
        <taxon>Pterygota</taxon>
        <taxon>Neoptera</taxon>
        <taxon>Endopterygota</taxon>
        <taxon>Diptera</taxon>
        <taxon>Brachycera</taxon>
        <taxon>Muscomorpha</taxon>
        <taxon>Hippoboscoidea</taxon>
        <taxon>Glossinidae</taxon>
        <taxon>Glossina</taxon>
    </lineage>
</organism>
<sequence length="1703" mass="191777">MPRILHSIANNVTATDDDNPLVTRILDHLSPIAGNDSHDTSINLSTCQKSNDINDEHLKFPVKNTIINKNYSGHINCSGISKQLKERLPQLKTLFNFNDYNKEKIEILKRFPFRSLPNPTMGNIFPGEEQLQKNAPIKIQKFQKALPLKEENERQAEKFPVNEYQSKDKFPLRKINEQSYREESREFRSIANSAHTQSTIHGLSLHENLLLEFAISEAFPCKQNTLPSIDKYPIKDNAYHSSSPIVNAKKNVKRSGRKHLKPTHSLPANKWKIRKSVSLVPTPQMTHNYNELMAQVQNAQDHVENSQTLASSSSNQSCGRVIEDNVGIRMVPAGTSKNTRQKPEVQQNFENIERTGDDVYGYADRERKLSLSARNMNRMNNESLVDRKEEQRTTPPLSVTSVCYGKSNTNELLDDLDGVYNDPVVLVSSDVRDTCTLAVENGTNRNGQRNTGSALSIIYETPTFTSSEYGGSISVTSQVHHRKNDELLTCSDDVFNLRVNEKQKHEIAFENLFKEQVDTNEVLVNLSKKNKENFVDENINKLAKYDSLSDEMKYEMKGAKGALPNNARVPIGKPIETAAINAELRALSSSAQRSSVGGNISVDLSRFPANATRNELLNDNILQNRSISLNNNLESVLPEKTRLRRQRRSKNDDEPPEDPIERLNRLKARISGALSEVKGVLKQYSNDNEEEQTDPQSPKPSIILGTPPESKSEGPVHFRFVKKIRRRSLFLDEETDSSKEEIKDVNVQAAKTNRYETEEVPLNESKTTTLPMGIQEDNKDDRTSIEDHSNLISEAIELNKELSKVQDSNTIYKELEDVPKMVEVNLDTNSYSKKVDESQAFVGKGYHETEHKFHKGNEKFEGKQTSANLGTRAIAIPAKNSNLMVKETDSTKTANPPYQASFEEFPKSTQTSFDAPTKAATDITEINQSSKESNRMSTVKSQCTGKELNAEVSRRDQNEVNDKEKPDKIQKLEDISNRAAKSTQASEKEQISHSLYTLKEEDRESVKCTNGEICKAQKPQESVDGSKSKVKKKLVNKQKEGGRRASIAAVESSKIDSPIAIALPGKIKRRPSDSATVIKKKTVPSKMTTPDTGEEVTNKSKVVKVKRVSAPSRRCNEKGEQPVTHQTITTDEASTQIDINNAKKINDENHSLPNANTAVERPPLNEVITNEVKTLPTQLEIERRTASLSPLSAKEKLEATNAATTATTTTSRATNDSPDMLATVPEITRAMKSSIQTRESTNTVTTDFHDLLISESTVIITSKKAEDVVGRLQTGKATDEINDDHQEIYAEKPQEISNKLTQQSKQSEQVVVAINKNANNDVITSANVTQRQLPKPNVAFIEKKITSCTEEEIHEQQQQQHQQQQQQFTTTTDITKTIECPQISNSRQKITQQDTTSQEGEETTAEAAAAAAAKELTKDSKMPEQQLAPTPVQTAEIQAEPADHKKKVIHKKIIHQVSSSSDKISINKTSEEDLNKNDEVITSSAEFPADESSVEMKCESFGDGDQSDQNLEDNEELQPLAAEIAEKRKKERKIKKKVIIKRQQRRLSVTDSFFQRPNNEEQIVSAETETLEKPIAYVTDDEDEDDDKIEEAQIIEEPKPLKSCMKVKAYEIGDEVLYAERYKKTQIKWRRGKVKERITSISYLIDIDGKDVSSHVNYLKKYTNRKVKFGGKEYLEIDYEQLAEEEERAENLRKRTFSIWNMV</sequence>
<dbReference type="VEuPathDB" id="VectorBase:GPAI043464"/>
<feature type="region of interest" description="Disordered" evidence="1">
    <location>
        <begin position="638"/>
        <end position="661"/>
    </location>
</feature>